<dbReference type="GO" id="GO:0034244">
    <property type="term" value="P:negative regulation of transcription elongation by RNA polymerase II"/>
    <property type="evidence" value="ECO:0007669"/>
    <property type="project" value="TreeGrafter"/>
</dbReference>
<evidence type="ECO:0000256" key="1">
    <source>
        <dbReference type="SAM" id="MobiDB-lite"/>
    </source>
</evidence>
<dbReference type="AlphaFoldDB" id="A0A6P8XJM8"/>
<accession>A0A6P8XJM8</accession>
<evidence type="ECO:0000313" key="4">
    <source>
        <dbReference type="RefSeq" id="XP_034113018.2"/>
    </source>
</evidence>
<name>A0A6P8XJM8_DROAB</name>
<dbReference type="InterPro" id="IPR056557">
    <property type="entry name" value="NELF-A_N"/>
</dbReference>
<feature type="compositionally biased region" description="Low complexity" evidence="1">
    <location>
        <begin position="524"/>
        <end position="537"/>
    </location>
</feature>
<feature type="region of interest" description="Disordered" evidence="1">
    <location>
        <begin position="184"/>
        <end position="255"/>
    </location>
</feature>
<feature type="region of interest" description="Disordered" evidence="1">
    <location>
        <begin position="268"/>
        <end position="316"/>
    </location>
</feature>
<feature type="domain" description="HDAg" evidence="2">
    <location>
        <begin position="89"/>
        <end position="259"/>
    </location>
</feature>
<sequence>MANVRDSDTSLWLHNKLGTSNDSWINGSICSQLNKEVLRNIKECFPDLQTQVKLKLLLSFLHIPRRLVEEWKSELEEVIEVAGLDSELWVSMLAETMKTFPATSSLNTEISDYEDTRPIFTDMVNDLRKLVNKHSDLGMLPLECQYLNKNALISVVGQQPAPVKHFTLKRKPKSAQLRTELLHKSADAQSSLKKSSAPTIPLRSRGMPRKMTDTTPLKGIPSRMPTTGFRSPSVPGNAQRPNLSRTPAGRKDGGIKILEFTEQPLGYAAAKKRKREQQLEEQAKKQEQKQQAAAAAAAAAAATNNNSDESPPAEGGAAVNAAAVGGETPTTPTSANNSFEIKLEPQLNQSTGSLEEQPDEDFKTPELVAKALQPETPETPEYAAATLQFAQTTTAAATPAVTVVATTPTRANKAEAKAKTTKAKANNNNNNNNNSYHNTPKRIKQEIEIKSEEIIVPANIKVEKIDPPSQTTPTRATQAQTTSPTTPVTPQTQQRIIIQQQPQQAQRASQLLIRSTQQQKRPYNNNNNSTVTASTTGTTTTVGNTTIKMEKLEIKPILRAATAATSASSSTPNTSTSNNTTTTILTPQQLRQAASPLANLPNNISVKITSAKAKAAAAAAAGSGAGSSGTQATSQQQQQQQPILINSSTPVILASSPSTQRAKPIVASTSATTTTTIPSQAIKTMPLSQLKTAANSGPVIISQTIIQPAKRAQQQQQQQQQQQAGTSSAAAAAIQQQQQQQLQQQQLIATTSQPQTTTQYILAAPQPQQQQQPTLPTLTSFTQARPAPQTTTLYQTSAAGSSGTPTKILLKTSGASGVVMTPLRQQQPAPTLVQSNNPPPLVATTAAVGQPGQQTLNIQNVQLPNRPVTIQPASQAAQQQHLQAQLQQQQPHPQHTIVANTTATQQPKLSQVLMQPGGTIAGSTLNVPAAAGKNKTIILTQKGVILRNIGGDMYQQIPMSNVGTLPGLGTTLVTTSAAGPPSLVKTTASTSAQPQTIQLQQQQTQSGKQMMPTLIPTNPIGGQHVIVQQQTPTSVIGNSAQQTIIRPVMTNVSGGLTTLPQGLTLIQRPGQQPQLVQVQAAPTHGTQRTIITQSAASAPQQQPRQQQQQILVQHKPALQQRLVTSTSTTGGAQLQPGNNTAIPRTVQVQVTQQQTQQQQTTAPTAQQTQQAPQRRGLSLSNEHVHKAHEMFRKANRVSRPDKALILGFMAGLRENPRPNTENVLVIKLGETEEKVQQEDGNTALCLVESHIRLDYNTGEWKTFQNYSVMDQSAAS</sequence>
<feature type="region of interest" description="Disordered" evidence="1">
    <location>
        <begin position="655"/>
        <end position="675"/>
    </location>
</feature>
<evidence type="ECO:0000259" key="2">
    <source>
        <dbReference type="PROSITE" id="PS51838"/>
    </source>
</evidence>
<keyword evidence="4" id="KW-0648">Protein biosynthesis</keyword>
<gene>
    <name evidence="4" type="primary">LOC117573747</name>
</gene>
<feature type="region of interest" description="Disordered" evidence="1">
    <location>
        <begin position="622"/>
        <end position="641"/>
    </location>
</feature>
<feature type="compositionally biased region" description="Low complexity" evidence="1">
    <location>
        <begin position="467"/>
        <end position="488"/>
    </location>
</feature>
<dbReference type="CTD" id="42520"/>
<feature type="region of interest" description="Disordered" evidence="1">
    <location>
        <begin position="412"/>
        <end position="440"/>
    </location>
</feature>
<feature type="compositionally biased region" description="Polar residues" evidence="1">
    <location>
        <begin position="187"/>
        <end position="198"/>
    </location>
</feature>
<feature type="compositionally biased region" description="Low complexity" evidence="1">
    <location>
        <begin position="289"/>
        <end position="302"/>
    </location>
</feature>
<dbReference type="Pfam" id="PF23553">
    <property type="entry name" value="NELF-A_N"/>
    <property type="match status" value="1"/>
</dbReference>
<organism evidence="3 4">
    <name type="scientific">Drosophila albomicans</name>
    <name type="common">Fruit fly</name>
    <dbReference type="NCBI Taxonomy" id="7291"/>
    <lineage>
        <taxon>Eukaryota</taxon>
        <taxon>Metazoa</taxon>
        <taxon>Ecdysozoa</taxon>
        <taxon>Arthropoda</taxon>
        <taxon>Hexapoda</taxon>
        <taxon>Insecta</taxon>
        <taxon>Pterygota</taxon>
        <taxon>Neoptera</taxon>
        <taxon>Endopterygota</taxon>
        <taxon>Diptera</taxon>
        <taxon>Brachycera</taxon>
        <taxon>Muscomorpha</taxon>
        <taxon>Ephydroidea</taxon>
        <taxon>Drosophilidae</taxon>
        <taxon>Drosophila</taxon>
    </lineage>
</organism>
<dbReference type="Proteomes" id="UP000515160">
    <property type="component" value="Chromosome 2R"/>
</dbReference>
<protein>
    <submittedName>
        <fullName evidence="4">Negative elongation factor A</fullName>
    </submittedName>
</protein>
<reference evidence="4" key="1">
    <citation type="submission" date="2025-08" db="UniProtKB">
        <authorList>
            <consortium name="RefSeq"/>
        </authorList>
    </citation>
    <scope>IDENTIFICATION</scope>
    <source>
        <strain evidence="4">15112-1751.03</strain>
        <tissue evidence="4">Whole Adult</tissue>
    </source>
</reference>
<feature type="compositionally biased region" description="Low complexity" evidence="1">
    <location>
        <begin position="423"/>
        <end position="434"/>
    </location>
</feature>
<feature type="region of interest" description="Disordered" evidence="1">
    <location>
        <begin position="1152"/>
        <end position="1176"/>
    </location>
</feature>
<feature type="compositionally biased region" description="Polar residues" evidence="1">
    <location>
        <begin position="224"/>
        <end position="245"/>
    </location>
</feature>
<dbReference type="GeneID" id="117573747"/>
<proteinExistence type="predicted"/>
<dbReference type="InterPro" id="IPR037517">
    <property type="entry name" value="HDAG_dom"/>
</dbReference>
<keyword evidence="4" id="KW-0251">Elongation factor</keyword>
<dbReference type="PANTHER" id="PTHR13328">
    <property type="entry name" value="NEGATIVE ELONGATION FACTOR A NELF-A"/>
    <property type="match status" value="1"/>
</dbReference>
<dbReference type="OrthoDB" id="2135488at2759"/>
<dbReference type="InterPro" id="IPR052828">
    <property type="entry name" value="NELF-A_domain"/>
</dbReference>
<dbReference type="GO" id="GO:0003746">
    <property type="term" value="F:translation elongation factor activity"/>
    <property type="evidence" value="ECO:0007669"/>
    <property type="project" value="UniProtKB-KW"/>
</dbReference>
<feature type="compositionally biased region" description="Basic and acidic residues" evidence="1">
    <location>
        <begin position="276"/>
        <end position="288"/>
    </location>
</feature>
<dbReference type="PROSITE" id="PS51838">
    <property type="entry name" value="HDAG"/>
    <property type="match status" value="1"/>
</dbReference>
<dbReference type="PANTHER" id="PTHR13328:SF4">
    <property type="entry name" value="NEGATIVE ELONGATION FACTOR A"/>
    <property type="match status" value="1"/>
</dbReference>
<feature type="region of interest" description="Disordered" evidence="1">
    <location>
        <begin position="517"/>
        <end position="537"/>
    </location>
</feature>
<dbReference type="GO" id="GO:0032021">
    <property type="term" value="C:NELF complex"/>
    <property type="evidence" value="ECO:0007669"/>
    <property type="project" value="TreeGrafter"/>
</dbReference>
<feature type="compositionally biased region" description="Low complexity" evidence="1">
    <location>
        <begin position="1152"/>
        <end position="1175"/>
    </location>
</feature>
<feature type="region of interest" description="Disordered" evidence="1">
    <location>
        <begin position="465"/>
        <end position="488"/>
    </location>
</feature>
<keyword evidence="3" id="KW-1185">Reference proteome</keyword>
<dbReference type="RefSeq" id="XP_034113018.2">
    <property type="nucleotide sequence ID" value="XM_034257127.2"/>
</dbReference>
<evidence type="ECO:0000313" key="3">
    <source>
        <dbReference type="Proteomes" id="UP000515160"/>
    </source>
</evidence>